<dbReference type="SUPFAM" id="SSF52833">
    <property type="entry name" value="Thioredoxin-like"/>
    <property type="match status" value="1"/>
</dbReference>
<accession>A0A2A9CQQ0</accession>
<dbReference type="Gene3D" id="1.25.40.10">
    <property type="entry name" value="Tetratricopeptide repeat domain"/>
    <property type="match status" value="1"/>
</dbReference>
<organism evidence="1 2">
    <name type="scientific">Propionicimonas paludicola</name>
    <dbReference type="NCBI Taxonomy" id="185243"/>
    <lineage>
        <taxon>Bacteria</taxon>
        <taxon>Bacillati</taxon>
        <taxon>Actinomycetota</taxon>
        <taxon>Actinomycetes</taxon>
        <taxon>Propionibacteriales</taxon>
        <taxon>Nocardioidaceae</taxon>
        <taxon>Propionicimonas</taxon>
    </lineage>
</organism>
<dbReference type="EMBL" id="PDJC01000001">
    <property type="protein sequence ID" value="PFG16797.1"/>
    <property type="molecule type" value="Genomic_DNA"/>
</dbReference>
<dbReference type="Pfam" id="PF14561">
    <property type="entry name" value="TPR_20"/>
    <property type="match status" value="1"/>
</dbReference>
<name>A0A2A9CQQ0_9ACTN</name>
<keyword evidence="2" id="KW-1185">Reference proteome</keyword>
<reference evidence="1 2" key="1">
    <citation type="submission" date="2017-10" db="EMBL/GenBank/DDBJ databases">
        <title>Sequencing the genomes of 1000 actinobacteria strains.</title>
        <authorList>
            <person name="Klenk H.-P."/>
        </authorList>
    </citation>
    <scope>NUCLEOTIDE SEQUENCE [LARGE SCALE GENOMIC DNA]</scope>
    <source>
        <strain evidence="1 2">DSM 15597</strain>
    </source>
</reference>
<dbReference type="InterPro" id="IPR036249">
    <property type="entry name" value="Thioredoxin-like_sf"/>
</dbReference>
<dbReference type="AlphaFoldDB" id="A0A2A9CQQ0"/>
<evidence type="ECO:0000313" key="2">
    <source>
        <dbReference type="Proteomes" id="UP000226079"/>
    </source>
</evidence>
<dbReference type="Proteomes" id="UP000226079">
    <property type="component" value="Unassembled WGS sequence"/>
</dbReference>
<proteinExistence type="predicted"/>
<comment type="caution">
    <text evidence="1">The sequence shown here is derived from an EMBL/GenBank/DDBJ whole genome shotgun (WGS) entry which is preliminary data.</text>
</comment>
<sequence>MDLSSIVAAAKAPPPPPGASYVMEVDERNLEQVISLSLRFPVVLELNSPRANADALSQTLTELANAAGGAWLLGRINVDASPQVAAAFGIQAVPAVIGVVGGQLAPMWQGTKDKVEAQAYLDQLLQVAAANGVVGRAEPVSVDSEAGPDPRFAAADAALAEGNFDAAVAEFDKLLAASPNDAEAKAGRAQAALLGRVSTADPAQALQRAAAAPADVELQLAAADAEVFGGAAEQAFARLIEVIRITTGDQREQVRLRLLELFETVGGTDPAVLKARRDLMSALF</sequence>
<dbReference type="InterPro" id="IPR011990">
    <property type="entry name" value="TPR-like_helical_dom_sf"/>
</dbReference>
<dbReference type="SUPFAM" id="SSF48452">
    <property type="entry name" value="TPR-like"/>
    <property type="match status" value="1"/>
</dbReference>
<protein>
    <submittedName>
        <fullName evidence="1">Putative thioredoxin</fullName>
    </submittedName>
</protein>
<evidence type="ECO:0000313" key="1">
    <source>
        <dbReference type="EMBL" id="PFG16797.1"/>
    </source>
</evidence>
<gene>
    <name evidence="1" type="ORF">ATK74_1350</name>
</gene>
<dbReference type="Gene3D" id="3.40.30.10">
    <property type="entry name" value="Glutaredoxin"/>
    <property type="match status" value="1"/>
</dbReference>